<evidence type="ECO:0000313" key="3">
    <source>
        <dbReference type="Proteomes" id="UP000012160"/>
    </source>
</evidence>
<dbReference type="Proteomes" id="UP000012160">
    <property type="component" value="Unassembled WGS sequence"/>
</dbReference>
<protein>
    <submittedName>
        <fullName evidence="2">Uncharacterized protein</fullName>
    </submittedName>
</protein>
<name>M6V4C4_9LEPT</name>
<comment type="caution">
    <text evidence="2">The sequence shown here is derived from an EMBL/GenBank/DDBJ whole genome shotgun (WGS) entry which is preliminary data.</text>
</comment>
<feature type="compositionally biased region" description="Polar residues" evidence="1">
    <location>
        <begin position="7"/>
        <end position="17"/>
    </location>
</feature>
<evidence type="ECO:0000256" key="1">
    <source>
        <dbReference type="SAM" id="MobiDB-lite"/>
    </source>
</evidence>
<accession>M6V4C4</accession>
<sequence length="52" mass="6179">MKDHSFQYRQISRSGSLRKNPENKKRSLLAPFPFSRKENFFSIELSQILHLA</sequence>
<feature type="region of interest" description="Disordered" evidence="1">
    <location>
        <begin position="1"/>
        <end position="24"/>
    </location>
</feature>
<dbReference type="AlphaFoldDB" id="M6V4C4"/>
<reference evidence="2 3" key="1">
    <citation type="submission" date="2013-01" db="EMBL/GenBank/DDBJ databases">
        <authorList>
            <person name="Harkins D.M."/>
            <person name="Durkin A.S."/>
            <person name="Brinkac L.M."/>
            <person name="Haft D.H."/>
            <person name="Selengut J.D."/>
            <person name="Sanka R."/>
            <person name="DePew J."/>
            <person name="Purushe J."/>
            <person name="Matthias M.A."/>
            <person name="Vinetz J.M."/>
            <person name="Sutton G.G."/>
            <person name="Nierman W.C."/>
            <person name="Fouts D.E."/>
        </authorList>
    </citation>
    <scope>NUCLEOTIDE SEQUENCE [LARGE SCALE GENOMIC DNA]</scope>
    <source>
        <strain evidence="2 3">ZUN179</strain>
    </source>
</reference>
<organism evidence="2 3">
    <name type="scientific">Leptospira santarosai str. ZUN179</name>
    <dbReference type="NCBI Taxonomy" id="1049985"/>
    <lineage>
        <taxon>Bacteria</taxon>
        <taxon>Pseudomonadati</taxon>
        <taxon>Spirochaetota</taxon>
        <taxon>Spirochaetia</taxon>
        <taxon>Leptospirales</taxon>
        <taxon>Leptospiraceae</taxon>
        <taxon>Leptospira</taxon>
    </lineage>
</organism>
<gene>
    <name evidence="2" type="ORF">LEP1GSC187_3879</name>
</gene>
<proteinExistence type="predicted"/>
<evidence type="ECO:0000313" key="2">
    <source>
        <dbReference type="EMBL" id="EMO44363.1"/>
    </source>
</evidence>
<dbReference type="EMBL" id="AHOQ02000039">
    <property type="protein sequence ID" value="EMO44363.1"/>
    <property type="molecule type" value="Genomic_DNA"/>
</dbReference>